<evidence type="ECO:0000313" key="2">
    <source>
        <dbReference type="EMBL" id="QHI96862.1"/>
    </source>
</evidence>
<feature type="signal peptide" evidence="1">
    <location>
        <begin position="1"/>
        <end position="21"/>
    </location>
</feature>
<dbReference type="EMBL" id="CP047650">
    <property type="protein sequence ID" value="QHI96862.1"/>
    <property type="molecule type" value="Genomic_DNA"/>
</dbReference>
<evidence type="ECO:0000313" key="3">
    <source>
        <dbReference type="Proteomes" id="UP000464787"/>
    </source>
</evidence>
<dbReference type="RefSeq" id="WP_160550380.1">
    <property type="nucleotide sequence ID" value="NZ_CP047650.1"/>
</dbReference>
<dbReference type="AlphaFoldDB" id="A0A857J194"/>
<accession>A0A857J194</accession>
<keyword evidence="3" id="KW-1185">Reference proteome</keyword>
<name>A0A857J194_9BURK</name>
<evidence type="ECO:0000256" key="1">
    <source>
        <dbReference type="SAM" id="SignalP"/>
    </source>
</evidence>
<organism evidence="2 3">
    <name type="scientific">Xylophilus rhododendri</name>
    <dbReference type="NCBI Taxonomy" id="2697032"/>
    <lineage>
        <taxon>Bacteria</taxon>
        <taxon>Pseudomonadati</taxon>
        <taxon>Pseudomonadota</taxon>
        <taxon>Betaproteobacteria</taxon>
        <taxon>Burkholderiales</taxon>
        <taxon>Xylophilus</taxon>
    </lineage>
</organism>
<dbReference type="Proteomes" id="UP000464787">
    <property type="component" value="Chromosome"/>
</dbReference>
<proteinExistence type="predicted"/>
<gene>
    <name evidence="2" type="ORF">GT347_01955</name>
</gene>
<protein>
    <recommendedName>
        <fullName evidence="4">Secreted protein</fullName>
    </recommendedName>
</protein>
<reference evidence="2 3" key="1">
    <citation type="submission" date="2020-01" db="EMBL/GenBank/DDBJ databases">
        <title>Genome sequencing of strain KACC 21265.</title>
        <authorList>
            <person name="Heo J."/>
            <person name="Kim S.-J."/>
            <person name="Kim J.-S."/>
            <person name="Hong S.-B."/>
            <person name="Kwon S.-W."/>
        </authorList>
    </citation>
    <scope>NUCLEOTIDE SEQUENCE [LARGE SCALE GENOMIC DNA]</scope>
    <source>
        <strain evidence="2 3">KACC 21265</strain>
    </source>
</reference>
<feature type="chain" id="PRO_5032679559" description="Secreted protein" evidence="1">
    <location>
        <begin position="22"/>
        <end position="121"/>
    </location>
</feature>
<dbReference type="KEGG" id="xyk:GT347_01955"/>
<keyword evidence="1" id="KW-0732">Signal</keyword>
<evidence type="ECO:0008006" key="4">
    <source>
        <dbReference type="Google" id="ProtNLM"/>
    </source>
</evidence>
<sequence length="121" mass="12896">MKPRLAGFGLVPLLYCFCASAALNPTAADSEGLRAAAERYRVCAALSLPDNFSKVGNPRHAADKALTLCQKKRLALAGQYALDNPGTRSTGEYVDGVTERVARDLAGWITDMKSLGVQGPR</sequence>